<reference evidence="9" key="1">
    <citation type="submission" date="2017-10" db="EMBL/GenBank/DDBJ databases">
        <title>Rapid genome shrinkage in a self-fertile nematode reveals novel sperm competition proteins.</title>
        <authorList>
            <person name="Yin D."/>
            <person name="Schwarz E.M."/>
            <person name="Thomas C.G."/>
            <person name="Felde R.L."/>
            <person name="Korf I.F."/>
            <person name="Cutter A.D."/>
            <person name="Schartner C.M."/>
            <person name="Ralston E.J."/>
            <person name="Meyer B.J."/>
            <person name="Haag E.S."/>
        </authorList>
    </citation>
    <scope>NUCLEOTIDE SEQUENCE [LARGE SCALE GENOMIC DNA]</scope>
    <source>
        <strain evidence="9">JU1422</strain>
    </source>
</reference>
<keyword evidence="5" id="KW-0539">Nucleus</keyword>
<dbReference type="SUPFAM" id="SSF53098">
    <property type="entry name" value="Ribonuclease H-like"/>
    <property type="match status" value="1"/>
</dbReference>
<gene>
    <name evidence="8" type="primary">Cni-mig-39</name>
    <name evidence="8" type="synonym">Cnig_chr_III.g9985</name>
    <name evidence="8" type="ORF">B9Z55_009985</name>
</gene>
<name>A0A2G5UUB9_9PELO</name>
<dbReference type="STRING" id="1611254.A0A2G5UUB9"/>
<proteinExistence type="predicted"/>
<sequence length="1028" mass="113049">MQSKLERPISQYSYFYYDGRSQTIAANRRREGQNILEFSFFFSSVHTFRYRTIQKYKVYESDFICVACENVLERDNSTNTMSSDCSSADTDGPPETKRFRIDVNTQAGLDAPSVSTNCAVAGEASQDGQSPAGPSSASYRSSNSSVISSSESPIKEEDVDVGPEEEEEPEDMEMDGNEIGATGTIVNNSEIFEMLNKTFGGVFNCDLEGIMRPNALLHSSSPPTPVQSVVPGAVAVAQSPAAQLFANDDWSWHRNPAASIRSGGTNKQTPVWKYFVYNKAENLSRCIVGDCTYMLKGPHTSTLACHLKKHTREYSEFQKLKTEYSRTKLDQVPKIPDGAPHPLTLQTQNGTRQTGSPASTCNTNTNSSSSASSGSASGPTSGSNSTMDLSMKKPKKEPSSTKLNEMLLNGLRQVSANNSTGSPPTTPQQPPPMMPNFVTNMMLQMNPLHMMLAQTLPAANTPTSTSSTNSGLNALQQAGLALAANGQIIQSKKWRNDEKKQKELSSKLALALATSHIDPEILQNPMWKEVFEMAQPKFTIPTGPQYESIVNSFAQKLVQSVKSQLSTTKKLNLLLDITKITADISRVTISAAIPVGAGNSYDTQVILLAFRNINGTQSEDLNAVFVKVLEDYSISPSSINRVICSGLNEITEKTELPKQMESFSSRLSHCFHTWIESSPTLESLRKNIFTMVFSYLTAPGAMQRASQMLKTKFELPVTESFSFIIGDLLAHREIYKLKMEGLQPISDREWNKVIGIHSLMNIFKPLMTYTTEMTTVDTVIPTIVQIKNVLEKDVYHLGEIGSDLLSSLKQTVAFIMDPQHENFDSTYIQATALNPQMAVTLNSDQMSLAKSLIESEISKRSKNLKKVQSEKKLAMGVDSLLANVLKKGDGSDGGACDALAIYGDLFQSITAGNSSESKENIVNQYFDEISTANSVESIFMLRTFGNPMQAPLSYWKSCSSRCSELSELATELLSIPIFTLTAEKVLSFSPTSSTLNTNLILTNLDSSEQFEKQLLLRFNRQIVAKLFS</sequence>
<feature type="region of interest" description="Disordered" evidence="6">
    <location>
        <begin position="328"/>
        <end position="400"/>
    </location>
</feature>
<evidence type="ECO:0000256" key="4">
    <source>
        <dbReference type="ARBA" id="ARBA00022833"/>
    </source>
</evidence>
<evidence type="ECO:0000256" key="1">
    <source>
        <dbReference type="ARBA" id="ARBA00004123"/>
    </source>
</evidence>
<dbReference type="Proteomes" id="UP000230233">
    <property type="component" value="Chromosome III"/>
</dbReference>
<dbReference type="AlphaFoldDB" id="A0A2G5UUB9"/>
<keyword evidence="9" id="KW-1185">Reference proteome</keyword>
<keyword evidence="2" id="KW-0479">Metal-binding</keyword>
<accession>A0A2G5UUB9</accession>
<protein>
    <recommendedName>
        <fullName evidence="7">HAT C-terminal dimerisation domain-containing protein</fullName>
    </recommendedName>
</protein>
<keyword evidence="4" id="KW-0862">Zinc</keyword>
<feature type="compositionally biased region" description="Low complexity" evidence="6">
    <location>
        <begin position="356"/>
        <end position="386"/>
    </location>
</feature>
<dbReference type="GO" id="GO:0008270">
    <property type="term" value="F:zinc ion binding"/>
    <property type="evidence" value="ECO:0007669"/>
    <property type="project" value="UniProtKB-KW"/>
</dbReference>
<feature type="compositionally biased region" description="Polar residues" evidence="6">
    <location>
        <begin position="77"/>
        <end position="89"/>
    </location>
</feature>
<feature type="compositionally biased region" description="Acidic residues" evidence="6">
    <location>
        <begin position="157"/>
        <end position="176"/>
    </location>
</feature>
<feature type="region of interest" description="Disordered" evidence="6">
    <location>
        <begin position="122"/>
        <end position="177"/>
    </location>
</feature>
<dbReference type="PANTHER" id="PTHR46481:SF10">
    <property type="entry name" value="ZINC FINGER BED DOMAIN-CONTAINING PROTEIN 39"/>
    <property type="match status" value="1"/>
</dbReference>
<dbReference type="Pfam" id="PF05699">
    <property type="entry name" value="Dimer_Tnp_hAT"/>
    <property type="match status" value="1"/>
</dbReference>
<dbReference type="GO" id="GO:0046983">
    <property type="term" value="F:protein dimerization activity"/>
    <property type="evidence" value="ECO:0007669"/>
    <property type="project" value="InterPro"/>
</dbReference>
<feature type="region of interest" description="Disordered" evidence="6">
    <location>
        <begin position="76"/>
        <end position="97"/>
    </location>
</feature>
<evidence type="ECO:0000256" key="5">
    <source>
        <dbReference type="ARBA" id="ARBA00023242"/>
    </source>
</evidence>
<dbReference type="OrthoDB" id="5839926at2759"/>
<evidence type="ECO:0000259" key="7">
    <source>
        <dbReference type="Pfam" id="PF05699"/>
    </source>
</evidence>
<evidence type="ECO:0000256" key="6">
    <source>
        <dbReference type="SAM" id="MobiDB-lite"/>
    </source>
</evidence>
<feature type="compositionally biased region" description="Polar residues" evidence="6">
    <location>
        <begin position="344"/>
        <end position="355"/>
    </location>
</feature>
<feature type="compositionally biased region" description="Low complexity" evidence="6">
    <location>
        <begin position="135"/>
        <end position="152"/>
    </location>
</feature>
<dbReference type="PANTHER" id="PTHR46481">
    <property type="entry name" value="ZINC FINGER BED DOMAIN-CONTAINING PROTEIN 4"/>
    <property type="match status" value="1"/>
</dbReference>
<dbReference type="GO" id="GO:0005634">
    <property type="term" value="C:nucleus"/>
    <property type="evidence" value="ECO:0007669"/>
    <property type="project" value="UniProtKB-SubCell"/>
</dbReference>
<dbReference type="InterPro" id="IPR008906">
    <property type="entry name" value="HATC_C_dom"/>
</dbReference>
<dbReference type="InterPro" id="IPR012337">
    <property type="entry name" value="RNaseH-like_sf"/>
</dbReference>
<organism evidence="8 9">
    <name type="scientific">Caenorhabditis nigoni</name>
    <dbReference type="NCBI Taxonomy" id="1611254"/>
    <lineage>
        <taxon>Eukaryota</taxon>
        <taxon>Metazoa</taxon>
        <taxon>Ecdysozoa</taxon>
        <taxon>Nematoda</taxon>
        <taxon>Chromadorea</taxon>
        <taxon>Rhabditida</taxon>
        <taxon>Rhabditina</taxon>
        <taxon>Rhabditomorpha</taxon>
        <taxon>Rhabditoidea</taxon>
        <taxon>Rhabditidae</taxon>
        <taxon>Peloderinae</taxon>
        <taxon>Caenorhabditis</taxon>
    </lineage>
</organism>
<feature type="domain" description="HAT C-terminal dimerisation" evidence="7">
    <location>
        <begin position="949"/>
        <end position="988"/>
    </location>
</feature>
<dbReference type="EMBL" id="PDUG01000003">
    <property type="protein sequence ID" value="PIC43114.1"/>
    <property type="molecule type" value="Genomic_DNA"/>
</dbReference>
<comment type="caution">
    <text evidence="8">The sequence shown here is derived from an EMBL/GenBank/DDBJ whole genome shotgun (WGS) entry which is preliminary data.</text>
</comment>
<comment type="subcellular location">
    <subcellularLocation>
        <location evidence="1">Nucleus</location>
    </subcellularLocation>
</comment>
<dbReference type="InterPro" id="IPR052035">
    <property type="entry name" value="ZnF_BED_domain_contain"/>
</dbReference>
<evidence type="ECO:0000256" key="2">
    <source>
        <dbReference type="ARBA" id="ARBA00022723"/>
    </source>
</evidence>
<evidence type="ECO:0000256" key="3">
    <source>
        <dbReference type="ARBA" id="ARBA00022771"/>
    </source>
</evidence>
<evidence type="ECO:0000313" key="9">
    <source>
        <dbReference type="Proteomes" id="UP000230233"/>
    </source>
</evidence>
<keyword evidence="3" id="KW-0863">Zinc-finger</keyword>
<evidence type="ECO:0000313" key="8">
    <source>
        <dbReference type="EMBL" id="PIC43114.1"/>
    </source>
</evidence>